<feature type="domain" description="Copper resistance protein D" evidence="8">
    <location>
        <begin position="342"/>
        <end position="443"/>
    </location>
</feature>
<dbReference type="InterPro" id="IPR008457">
    <property type="entry name" value="Cu-R_CopD_dom"/>
</dbReference>
<gene>
    <name evidence="9" type="ORF">UFOPK4098_01318</name>
    <name evidence="10" type="ORF">UFOPK4347_00829</name>
</gene>
<comment type="subcellular location">
    <subcellularLocation>
        <location evidence="1">Cell membrane</location>
        <topology evidence="1">Multi-pass membrane protein</topology>
    </subcellularLocation>
</comment>
<dbReference type="GO" id="GO:0005886">
    <property type="term" value="C:plasma membrane"/>
    <property type="evidence" value="ECO:0007669"/>
    <property type="project" value="UniProtKB-SubCell"/>
</dbReference>
<evidence type="ECO:0000256" key="3">
    <source>
        <dbReference type="ARBA" id="ARBA00022692"/>
    </source>
</evidence>
<evidence type="ECO:0000313" key="10">
    <source>
        <dbReference type="EMBL" id="CAB5064905.1"/>
    </source>
</evidence>
<sequence>MGRFLRKIIIAGGLLATGASLFFPSISHAAGDNTLSSSNPAPSEVVSVAPTQLQLVFVNTFTNPKDVEQMGISLVCNGNIVNLGAVQLGADVKTVSTPLTQVPSAGTCTVSWALPDGSSGAYNFTSAIALPTTSTSSVPGSETAITVVPGTPTTVGTSSWPRVGGPLGLFRTLSYVLIGTLFGSFALILFAWPEGVEYQVCKRFLRLTWIFAALATFAVLVFTTAQLTGKGVTSSLSPNAWRDLTESLPGVGILLRCVCVGLAGVVAWNPERILDPGTQGISIASLVSMCLVFGIDRTGGRIEVLGYLNAGVHMLAVSVWFGGLVLLVRVVLIGSGDSDLVQAVRGFSRLAPRAIAVVVLTGIISTYRYDGFTLLSNAHGRILLFKIAVVGFMTYAMFTTRFFIGARLARAGTLDVRPAAHLRRAVGSQATAGVVVLALTAWMMSTTPIYFDTKPASGGPVYAYVQDLRNDRFHVRFSVSPATVGPNQVLIELFEPQRIQEFTIRMTPKADGYDGYLIRVPLTRRGAALLGASGEFPLKAPGDWTIEINGTSTTGDLAPLAATLTIGDPATTTTVATGSTLPGATTSSSTSVAAIAPVTTVTTTTTAAPAPAG</sequence>
<keyword evidence="4" id="KW-0732">Signal</keyword>
<feature type="transmembrane region" description="Helical" evidence="7">
    <location>
        <begin position="204"/>
        <end position="227"/>
    </location>
</feature>
<dbReference type="Gene3D" id="2.60.40.1220">
    <property type="match status" value="1"/>
</dbReference>
<dbReference type="GO" id="GO:0006825">
    <property type="term" value="P:copper ion transport"/>
    <property type="evidence" value="ECO:0007669"/>
    <property type="project" value="InterPro"/>
</dbReference>
<feature type="transmembrane region" description="Helical" evidence="7">
    <location>
        <begin position="172"/>
        <end position="192"/>
    </location>
</feature>
<dbReference type="PANTHER" id="PTHR34820">
    <property type="entry name" value="INNER MEMBRANE PROTEIN YEBZ"/>
    <property type="match status" value="1"/>
</dbReference>
<evidence type="ECO:0000256" key="4">
    <source>
        <dbReference type="ARBA" id="ARBA00022729"/>
    </source>
</evidence>
<organism evidence="10">
    <name type="scientific">freshwater metagenome</name>
    <dbReference type="NCBI Taxonomy" id="449393"/>
    <lineage>
        <taxon>unclassified sequences</taxon>
        <taxon>metagenomes</taxon>
        <taxon>ecological metagenomes</taxon>
    </lineage>
</organism>
<dbReference type="PANTHER" id="PTHR34820:SF4">
    <property type="entry name" value="INNER MEMBRANE PROTEIN YEBZ"/>
    <property type="match status" value="1"/>
</dbReference>
<dbReference type="InterPro" id="IPR014755">
    <property type="entry name" value="Cu-Rt/internalin_Ig-like"/>
</dbReference>
<feature type="transmembrane region" description="Helical" evidence="7">
    <location>
        <begin position="307"/>
        <end position="330"/>
    </location>
</feature>
<dbReference type="AlphaFoldDB" id="A0A6J7UG76"/>
<feature type="transmembrane region" description="Helical" evidence="7">
    <location>
        <begin position="425"/>
        <end position="444"/>
    </location>
</feature>
<feature type="transmembrane region" description="Helical" evidence="7">
    <location>
        <begin position="280"/>
        <end position="295"/>
    </location>
</feature>
<dbReference type="EMBL" id="CAFBPN010000097">
    <property type="protein sequence ID" value="CAB5028368.1"/>
    <property type="molecule type" value="Genomic_DNA"/>
</dbReference>
<evidence type="ECO:0000256" key="1">
    <source>
        <dbReference type="ARBA" id="ARBA00004651"/>
    </source>
</evidence>
<name>A0A6J7UG76_9ZZZZ</name>
<evidence type="ECO:0000256" key="6">
    <source>
        <dbReference type="ARBA" id="ARBA00023136"/>
    </source>
</evidence>
<accession>A0A6J7UG76</accession>
<evidence type="ECO:0000259" key="8">
    <source>
        <dbReference type="Pfam" id="PF05425"/>
    </source>
</evidence>
<evidence type="ECO:0000256" key="2">
    <source>
        <dbReference type="ARBA" id="ARBA00022475"/>
    </source>
</evidence>
<keyword evidence="2" id="KW-1003">Cell membrane</keyword>
<dbReference type="InterPro" id="IPR032694">
    <property type="entry name" value="CopC/D"/>
</dbReference>
<dbReference type="EMBL" id="CAFBQU010000017">
    <property type="protein sequence ID" value="CAB5064905.1"/>
    <property type="molecule type" value="Genomic_DNA"/>
</dbReference>
<keyword evidence="6 7" id="KW-0472">Membrane</keyword>
<feature type="transmembrane region" description="Helical" evidence="7">
    <location>
        <begin position="381"/>
        <end position="404"/>
    </location>
</feature>
<keyword evidence="3 7" id="KW-0812">Transmembrane</keyword>
<feature type="transmembrane region" description="Helical" evidence="7">
    <location>
        <begin position="350"/>
        <end position="369"/>
    </location>
</feature>
<feature type="transmembrane region" description="Helical" evidence="7">
    <location>
        <begin position="247"/>
        <end position="268"/>
    </location>
</feature>
<evidence type="ECO:0000256" key="7">
    <source>
        <dbReference type="SAM" id="Phobius"/>
    </source>
</evidence>
<evidence type="ECO:0000313" key="9">
    <source>
        <dbReference type="EMBL" id="CAB5028368.1"/>
    </source>
</evidence>
<keyword evidence="5 7" id="KW-1133">Transmembrane helix</keyword>
<evidence type="ECO:0000256" key="5">
    <source>
        <dbReference type="ARBA" id="ARBA00022989"/>
    </source>
</evidence>
<proteinExistence type="predicted"/>
<reference evidence="10" key="1">
    <citation type="submission" date="2020-05" db="EMBL/GenBank/DDBJ databases">
        <authorList>
            <person name="Chiriac C."/>
            <person name="Salcher M."/>
            <person name="Ghai R."/>
            <person name="Kavagutti S V."/>
        </authorList>
    </citation>
    <scope>NUCLEOTIDE SEQUENCE</scope>
</reference>
<protein>
    <submittedName>
        <fullName evidence="10">Unannotated protein</fullName>
    </submittedName>
</protein>
<dbReference type="Pfam" id="PF05425">
    <property type="entry name" value="CopD"/>
    <property type="match status" value="1"/>
</dbReference>